<name>A0A239CNS3_9NOCA</name>
<dbReference type="SUPFAM" id="SSF50969">
    <property type="entry name" value="YVTN repeat-like/Quinoprotein amine dehydrogenase"/>
    <property type="match status" value="1"/>
</dbReference>
<evidence type="ECO:0000313" key="3">
    <source>
        <dbReference type="Proteomes" id="UP000198327"/>
    </source>
</evidence>
<dbReference type="InterPro" id="IPR011044">
    <property type="entry name" value="Quino_amine_DH_bsu"/>
</dbReference>
<dbReference type="EMBL" id="FZOW01000001">
    <property type="protein sequence ID" value="SNS20993.1"/>
    <property type="molecule type" value="Genomic_DNA"/>
</dbReference>
<dbReference type="RefSeq" id="WP_089242620.1">
    <property type="nucleotide sequence ID" value="NZ_FZOW01000001.1"/>
</dbReference>
<dbReference type="STRING" id="398843.A3K89_02090"/>
<dbReference type="AlphaFoldDB" id="A0A239CNS3"/>
<reference evidence="3" key="1">
    <citation type="submission" date="2017-06" db="EMBL/GenBank/DDBJ databases">
        <authorList>
            <person name="Varghese N."/>
            <person name="Submissions S."/>
        </authorList>
    </citation>
    <scope>NUCLEOTIDE SEQUENCE [LARGE SCALE GENOMIC DNA]</scope>
    <source>
        <strain evidence="3">JCM 23211</strain>
    </source>
</reference>
<dbReference type="InterPro" id="IPR015943">
    <property type="entry name" value="WD40/YVTN_repeat-like_dom_sf"/>
</dbReference>
<evidence type="ECO:0000256" key="1">
    <source>
        <dbReference type="SAM" id="SignalP"/>
    </source>
</evidence>
<dbReference type="Proteomes" id="UP000198327">
    <property type="component" value="Unassembled WGS sequence"/>
</dbReference>
<dbReference type="PROSITE" id="PS51257">
    <property type="entry name" value="PROKAR_LIPOPROTEIN"/>
    <property type="match status" value="1"/>
</dbReference>
<feature type="chain" id="PRO_5011969322" description="Lipoprotein" evidence="1">
    <location>
        <begin position="26"/>
        <end position="342"/>
    </location>
</feature>
<gene>
    <name evidence="2" type="ORF">SAMN05421642_10185</name>
</gene>
<evidence type="ECO:0008006" key="4">
    <source>
        <dbReference type="Google" id="ProtNLM"/>
    </source>
</evidence>
<keyword evidence="3" id="KW-1185">Reference proteome</keyword>
<proteinExistence type="predicted"/>
<keyword evidence="1" id="KW-0732">Signal</keyword>
<sequence length="342" mass="35895">MKDTRRPWRIAVVVAATSAALLASACSENDSDDPDAVRIEPLSRIDSPDTTTTPAGVVTASPFGLHSTTFDADTRSVVALSDDATSLLVFSATDDPAAAPREVQLPGAAAAVTGIGDGRVLLPLDRSLVEVDLRTASVDAMAVDANLLSAVVLPDGRFATGDDSGTIHVLDANGQESQTISGLSSVDALASTEYGLSALDRHQTSLTEVKVDDESLGLALRAGEGAAELDTDRFGRILVTDAVGREFLVYSSEDLLLRQRFPVDAQPWAVAYDDKSDVVWISLPEVNEVVGYTLETGIPVEVDRFPTVRQPDSIAVDADTGDLFVGSAAGNGLQRISVSEGR</sequence>
<dbReference type="OrthoDB" id="4446106at2"/>
<dbReference type="Gene3D" id="2.130.10.10">
    <property type="entry name" value="YVTN repeat-like/Quinoprotein amine dehydrogenase"/>
    <property type="match status" value="1"/>
</dbReference>
<accession>A0A239CNS3</accession>
<protein>
    <recommendedName>
        <fullName evidence="4">Lipoprotein</fullName>
    </recommendedName>
</protein>
<organism evidence="2 3">
    <name type="scientific">Rhodococcoides kyotonense</name>
    <dbReference type="NCBI Taxonomy" id="398843"/>
    <lineage>
        <taxon>Bacteria</taxon>
        <taxon>Bacillati</taxon>
        <taxon>Actinomycetota</taxon>
        <taxon>Actinomycetes</taxon>
        <taxon>Mycobacteriales</taxon>
        <taxon>Nocardiaceae</taxon>
        <taxon>Rhodococcoides</taxon>
    </lineage>
</organism>
<feature type="signal peptide" evidence="1">
    <location>
        <begin position="1"/>
        <end position="25"/>
    </location>
</feature>
<evidence type="ECO:0000313" key="2">
    <source>
        <dbReference type="EMBL" id="SNS20993.1"/>
    </source>
</evidence>